<sequence>MITSEMQFGVHRLGGLAVVRPRGRLDLSSYAAFRDGLLKLAAEEPAAIIVCLSSELNVATHTMLAVFTTVWMRVSEWPGVPVVLVPETVQHHADMRRSGITQFVPAYASMRVAVESVRRPPAHRRDTVELPLDPTAPRLARRFVRATCRRWDVPLITGDAVLVASELTENAVRHAGSPSVLRLELRPFALAIALRDLDPRPPERPVPGHGVDIVDRVSRTWGWSPSFDGGKVVWAVLAVPRTE</sequence>
<keyword evidence="3" id="KW-1185">Reference proteome</keyword>
<dbReference type="Proteomes" id="UP000316639">
    <property type="component" value="Unassembled WGS sequence"/>
</dbReference>
<dbReference type="Gene3D" id="3.30.565.10">
    <property type="entry name" value="Histidine kinase-like ATPase, C-terminal domain"/>
    <property type="match status" value="1"/>
</dbReference>
<proteinExistence type="predicted"/>
<dbReference type="AlphaFoldDB" id="A0A563ET61"/>
<evidence type="ECO:0000259" key="1">
    <source>
        <dbReference type="PROSITE" id="PS50801"/>
    </source>
</evidence>
<evidence type="ECO:0000313" key="3">
    <source>
        <dbReference type="Proteomes" id="UP000316639"/>
    </source>
</evidence>
<protein>
    <recommendedName>
        <fullName evidence="1">STAS domain-containing protein</fullName>
    </recommendedName>
</protein>
<dbReference type="PANTHER" id="PTHR35526">
    <property type="entry name" value="ANTI-SIGMA-F FACTOR RSBW-RELATED"/>
    <property type="match status" value="1"/>
</dbReference>
<reference evidence="2 3" key="1">
    <citation type="submission" date="2019-07" db="EMBL/GenBank/DDBJ databases">
        <title>Lentzea xizangensis sp. nov., isolated from Qinghai-Tibetan Plateau Soils.</title>
        <authorList>
            <person name="Huang J."/>
        </authorList>
    </citation>
    <scope>NUCLEOTIDE SEQUENCE [LARGE SCALE GENOMIC DNA]</scope>
    <source>
        <strain evidence="2 3">FXJ1.1311</strain>
    </source>
</reference>
<dbReference type="CDD" id="cd16936">
    <property type="entry name" value="HATPase_RsbW-like"/>
    <property type="match status" value="1"/>
</dbReference>
<comment type="caution">
    <text evidence="2">The sequence shown here is derived from an EMBL/GenBank/DDBJ whole genome shotgun (WGS) entry which is preliminary data.</text>
</comment>
<dbReference type="PROSITE" id="PS50801">
    <property type="entry name" value="STAS"/>
    <property type="match status" value="1"/>
</dbReference>
<organism evidence="2 3">
    <name type="scientific">Lentzea tibetensis</name>
    <dbReference type="NCBI Taxonomy" id="2591470"/>
    <lineage>
        <taxon>Bacteria</taxon>
        <taxon>Bacillati</taxon>
        <taxon>Actinomycetota</taxon>
        <taxon>Actinomycetes</taxon>
        <taxon>Pseudonocardiales</taxon>
        <taxon>Pseudonocardiaceae</taxon>
        <taxon>Lentzea</taxon>
    </lineage>
</organism>
<dbReference type="SUPFAM" id="SSF52091">
    <property type="entry name" value="SpoIIaa-like"/>
    <property type="match status" value="1"/>
</dbReference>
<name>A0A563ET61_9PSEU</name>
<dbReference type="OrthoDB" id="4327509at2"/>
<dbReference type="InterPro" id="IPR036513">
    <property type="entry name" value="STAS_dom_sf"/>
</dbReference>
<dbReference type="InterPro" id="IPR050267">
    <property type="entry name" value="Anti-sigma-factor_SerPK"/>
</dbReference>
<dbReference type="PANTHER" id="PTHR35526:SF3">
    <property type="entry name" value="ANTI-SIGMA-F FACTOR RSBW"/>
    <property type="match status" value="1"/>
</dbReference>
<evidence type="ECO:0000313" key="2">
    <source>
        <dbReference type="EMBL" id="TWP50869.1"/>
    </source>
</evidence>
<dbReference type="InterPro" id="IPR036890">
    <property type="entry name" value="HATPase_C_sf"/>
</dbReference>
<accession>A0A563ET61</accession>
<gene>
    <name evidence="2" type="ORF">FKR81_17430</name>
</gene>
<dbReference type="RefSeq" id="WP_146353118.1">
    <property type="nucleotide sequence ID" value="NZ_VOBR01000010.1"/>
</dbReference>
<dbReference type="Gene3D" id="3.30.750.24">
    <property type="entry name" value="STAS domain"/>
    <property type="match status" value="1"/>
</dbReference>
<dbReference type="EMBL" id="VOBR01000010">
    <property type="protein sequence ID" value="TWP50869.1"/>
    <property type="molecule type" value="Genomic_DNA"/>
</dbReference>
<dbReference type="InterPro" id="IPR002645">
    <property type="entry name" value="STAS_dom"/>
</dbReference>
<feature type="domain" description="STAS" evidence="1">
    <location>
        <begin position="6"/>
        <end position="117"/>
    </location>
</feature>